<dbReference type="EMBL" id="CATNWA010014237">
    <property type="protein sequence ID" value="CAI9569418.1"/>
    <property type="molecule type" value="Genomic_DNA"/>
</dbReference>
<evidence type="ECO:0008006" key="8">
    <source>
        <dbReference type="Google" id="ProtNLM"/>
    </source>
</evidence>
<sequence>MQNLCPPLNNSVIENRKSSGHGNSNSSAVLKSSLEKSSHNRSSNQVGGLSDSGRNSLTSLPTYGTGYSQHVGPMSASTSHINRIGTTYVEKNIVGYNGISTSDSGRSSSKSTSSFSRLNDDIIQDLEDRLWEKEQEVIQMKRNLDKSEAAIFQVFEEKQKIWEREMEDLRQNYANKLQQVSKKAQRAQQALQLQIFKLQQEKKKLQDDVAQLLQEREELEKKCMAFKKEQSEFLPKIEETKWEVCQKAGEISLLKQQLKDSQSDVGQKLNEIVGLRTQLKEAKSFLREKEDQIASIKDSYSSKSVSLEICESEMQRKQSEAQQMKEKLSQCEQEIADLKEVLSNVGQNPYTQELNEKVRDTLCESDEAKMKRQSEDIVASLKKDIEKLQIELALEKQQRDQLILDFEEEKRTWQEEKEKVIKYQKQLQLNYVEMYQKNQQLEQRICEVNTKVTTPPAEDKKAWTPSRLERIESTEI</sequence>
<feature type="coiled-coil region" evidence="4">
    <location>
        <begin position="307"/>
        <end position="444"/>
    </location>
</feature>
<comment type="subcellular location">
    <subcellularLocation>
        <location evidence="1">Cytoplasm</location>
    </subcellularLocation>
</comment>
<evidence type="ECO:0000313" key="6">
    <source>
        <dbReference type="EMBL" id="CAI9569418.1"/>
    </source>
</evidence>
<protein>
    <recommendedName>
        <fullName evidence="8">Leucine zipper tumor suppressor 3</fullName>
    </recommendedName>
</protein>
<feature type="compositionally biased region" description="Basic and acidic residues" evidence="5">
    <location>
        <begin position="457"/>
        <end position="476"/>
    </location>
</feature>
<dbReference type="Proteomes" id="UP001162483">
    <property type="component" value="Unassembled WGS sequence"/>
</dbReference>
<accession>A0ABN9DD66</accession>
<keyword evidence="2" id="KW-0963">Cytoplasm</keyword>
<evidence type="ECO:0000313" key="7">
    <source>
        <dbReference type="Proteomes" id="UP001162483"/>
    </source>
</evidence>
<comment type="caution">
    <text evidence="6">The sequence shown here is derived from an EMBL/GenBank/DDBJ whole genome shotgun (WGS) entry which is preliminary data.</text>
</comment>
<keyword evidence="3 4" id="KW-0175">Coiled coil</keyword>
<feature type="coiled-coil region" evidence="4">
    <location>
        <begin position="123"/>
        <end position="229"/>
    </location>
</feature>
<feature type="compositionally biased region" description="Polar residues" evidence="5">
    <location>
        <begin position="40"/>
        <end position="61"/>
    </location>
</feature>
<feature type="region of interest" description="Disordered" evidence="5">
    <location>
        <begin position="454"/>
        <end position="476"/>
    </location>
</feature>
<feature type="region of interest" description="Disordered" evidence="5">
    <location>
        <begin position="1"/>
        <end position="61"/>
    </location>
</feature>
<name>A0ABN9DD66_9NEOB</name>
<organism evidence="6 7">
    <name type="scientific">Staurois parvus</name>
    <dbReference type="NCBI Taxonomy" id="386267"/>
    <lineage>
        <taxon>Eukaryota</taxon>
        <taxon>Metazoa</taxon>
        <taxon>Chordata</taxon>
        <taxon>Craniata</taxon>
        <taxon>Vertebrata</taxon>
        <taxon>Euteleostomi</taxon>
        <taxon>Amphibia</taxon>
        <taxon>Batrachia</taxon>
        <taxon>Anura</taxon>
        <taxon>Neobatrachia</taxon>
        <taxon>Ranoidea</taxon>
        <taxon>Ranidae</taxon>
        <taxon>Staurois</taxon>
    </lineage>
</organism>
<evidence type="ECO:0000256" key="4">
    <source>
        <dbReference type="SAM" id="Coils"/>
    </source>
</evidence>
<feature type="compositionally biased region" description="Polar residues" evidence="5">
    <location>
        <begin position="20"/>
        <end position="30"/>
    </location>
</feature>
<evidence type="ECO:0000256" key="2">
    <source>
        <dbReference type="ARBA" id="ARBA00022490"/>
    </source>
</evidence>
<evidence type="ECO:0000256" key="1">
    <source>
        <dbReference type="ARBA" id="ARBA00004496"/>
    </source>
</evidence>
<feature type="compositionally biased region" description="Polar residues" evidence="5">
    <location>
        <begin position="1"/>
        <end position="13"/>
    </location>
</feature>
<keyword evidence="7" id="KW-1185">Reference proteome</keyword>
<proteinExistence type="predicted"/>
<dbReference type="Pfam" id="PF06818">
    <property type="entry name" value="Fez1"/>
    <property type="match status" value="1"/>
</dbReference>
<gene>
    <name evidence="6" type="ORF">SPARVUS_LOCUS6918335</name>
</gene>
<evidence type="ECO:0000256" key="3">
    <source>
        <dbReference type="ARBA" id="ARBA00023054"/>
    </source>
</evidence>
<reference evidence="6" key="1">
    <citation type="submission" date="2023-05" db="EMBL/GenBank/DDBJ databases">
        <authorList>
            <person name="Stuckert A."/>
        </authorList>
    </citation>
    <scope>NUCLEOTIDE SEQUENCE</scope>
</reference>
<dbReference type="InterPro" id="IPR045329">
    <property type="entry name" value="LZTS"/>
</dbReference>
<evidence type="ECO:0000256" key="5">
    <source>
        <dbReference type="SAM" id="MobiDB-lite"/>
    </source>
</evidence>
<dbReference type="PANTHER" id="PTHR19354">
    <property type="entry name" value="ZIPPER PUTATIVE TUMOR SUPPRESSOR 2 HOMOLOG-LIKE PROTEIN-RELATED"/>
    <property type="match status" value="1"/>
</dbReference>
<dbReference type="PANTHER" id="PTHR19354:SF6">
    <property type="entry name" value="ZIPPER PUTATIVE TUMOR SUPPRESSOR 3-RELATED"/>
    <property type="match status" value="1"/>
</dbReference>